<sequence length="54" mass="6556">MPRRRFVRLSDAHDYDREADRPTTLLFHNSAEREERGFSRDFYEEQKPPHHGAK</sequence>
<accession>A0ABU2B8Z9</accession>
<evidence type="ECO:0000256" key="1">
    <source>
        <dbReference type="SAM" id="MobiDB-lite"/>
    </source>
</evidence>
<dbReference type="Proteomes" id="UP001183619">
    <property type="component" value="Unassembled WGS sequence"/>
</dbReference>
<feature type="compositionally biased region" description="Basic and acidic residues" evidence="1">
    <location>
        <begin position="30"/>
        <end position="48"/>
    </location>
</feature>
<reference evidence="2 3" key="1">
    <citation type="submission" date="2023-07" db="EMBL/GenBank/DDBJ databases">
        <title>Sequencing the genomes of 1000 actinobacteria strains.</title>
        <authorList>
            <person name="Klenk H.-P."/>
        </authorList>
    </citation>
    <scope>NUCLEOTIDE SEQUENCE [LARGE SCALE GENOMIC DNA]</scope>
    <source>
        <strain evidence="2 3">DSM 44508</strain>
    </source>
</reference>
<evidence type="ECO:0000313" key="2">
    <source>
        <dbReference type="EMBL" id="MDR7355073.1"/>
    </source>
</evidence>
<protein>
    <submittedName>
        <fullName evidence="2">Uncharacterized protein</fullName>
    </submittedName>
</protein>
<proteinExistence type="predicted"/>
<organism evidence="2 3">
    <name type="scientific">Corynebacterium felinum</name>
    <dbReference type="NCBI Taxonomy" id="131318"/>
    <lineage>
        <taxon>Bacteria</taxon>
        <taxon>Bacillati</taxon>
        <taxon>Actinomycetota</taxon>
        <taxon>Actinomycetes</taxon>
        <taxon>Mycobacteriales</taxon>
        <taxon>Corynebacteriaceae</taxon>
        <taxon>Corynebacterium</taxon>
    </lineage>
</organism>
<keyword evidence="3" id="KW-1185">Reference proteome</keyword>
<feature type="region of interest" description="Disordered" evidence="1">
    <location>
        <begin position="17"/>
        <end position="54"/>
    </location>
</feature>
<evidence type="ECO:0000313" key="3">
    <source>
        <dbReference type="Proteomes" id="UP001183619"/>
    </source>
</evidence>
<gene>
    <name evidence="2" type="ORF">J2S37_001611</name>
</gene>
<comment type="caution">
    <text evidence="2">The sequence shown here is derived from an EMBL/GenBank/DDBJ whole genome shotgun (WGS) entry which is preliminary data.</text>
</comment>
<name>A0ABU2B8Z9_9CORY</name>
<dbReference type="EMBL" id="JAVDYF010000001">
    <property type="protein sequence ID" value="MDR7355073.1"/>
    <property type="molecule type" value="Genomic_DNA"/>
</dbReference>
<dbReference type="RefSeq" id="WP_277105231.1">
    <property type="nucleotide sequence ID" value="NZ_BAAAJS010000068.1"/>
</dbReference>